<accession>A0A5K7W659</accession>
<protein>
    <submittedName>
        <fullName evidence="1">Uncharacterized protein</fullName>
    </submittedName>
</protein>
<dbReference type="AlphaFoldDB" id="A0A5K7W659"/>
<evidence type="ECO:0000313" key="2">
    <source>
        <dbReference type="Proteomes" id="UP000503178"/>
    </source>
</evidence>
<reference evidence="1 2" key="1">
    <citation type="submission" date="2019-06" db="EMBL/GenBank/DDBJ databases">
        <title>A hidden player of endosymbiotic evolution: DNA virus triggered massive gene transfer.</title>
        <authorList>
            <person name="Matsuo M."/>
            <person name="Katahata A."/>
            <person name="Tachikawa M."/>
            <person name="Minakuchi Y."/>
            <person name="Noguchi H."/>
            <person name="Toyoda A."/>
            <person name="Fujiyama A."/>
            <person name="Suzuki Y."/>
            <person name="Satoh S."/>
            <person name="Nakayama T."/>
            <person name="Kamikawa R."/>
            <person name="Nomura M."/>
            <person name="Inagaki Y."/>
            <person name="Ishida K."/>
            <person name="Obokata J."/>
        </authorList>
    </citation>
    <scope>NUCLEOTIDE SEQUENCE [LARGE SCALE GENOMIC DNA]</scope>
    <source>
        <strain evidence="1 2">MYN1</strain>
    </source>
</reference>
<dbReference type="Proteomes" id="UP000503178">
    <property type="component" value="Chromatophore Pltd"/>
</dbReference>
<evidence type="ECO:0000313" key="1">
    <source>
        <dbReference type="EMBL" id="BBL86363.1"/>
    </source>
</evidence>
<geneLocation type="organellar chromatophore" evidence="1"/>
<name>A0A5K7W659_9EUKA</name>
<gene>
    <name evidence="1" type="primary">MYN1_Chr_545</name>
    <name evidence="1" type="ORF">PMYN1_Chma555</name>
</gene>
<proteinExistence type="predicted"/>
<keyword evidence="2" id="KW-1185">Reference proteome</keyword>
<sequence length="83" mass="9147">MFIIPKVANVDSMLGLFLLFREISNQIIDLSLILCNHLIGLGFAELICYKLRDNSQTAAWPSGKAEDCKSFIPSSNLGAAFKL</sequence>
<organism evidence="1 2">
    <name type="scientific">Paulinella micropora</name>
    <dbReference type="NCBI Taxonomy" id="1928728"/>
    <lineage>
        <taxon>Eukaryota</taxon>
        <taxon>Sar</taxon>
        <taxon>Rhizaria</taxon>
        <taxon>Cercozoa</taxon>
        <taxon>Imbricatea</taxon>
        <taxon>Silicofilosea</taxon>
        <taxon>Euglyphida</taxon>
        <taxon>Paulinellidae</taxon>
        <taxon>Paulinella</taxon>
    </lineage>
</organism>
<dbReference type="EMBL" id="LC490351">
    <property type="protein sequence ID" value="BBL86363.1"/>
    <property type="molecule type" value="Genomic_DNA"/>
</dbReference>
<keyword evidence="1" id="KW-0934">Plastid</keyword>